<evidence type="ECO:0000313" key="3">
    <source>
        <dbReference type="Proteomes" id="UP000183788"/>
    </source>
</evidence>
<gene>
    <name evidence="1" type="ORF">SAMN05661012_01510</name>
    <name evidence="2" type="ORF">SR876_22280</name>
</gene>
<dbReference type="PROSITE" id="PS51257">
    <property type="entry name" value="PROKAR_LIPOPROTEIN"/>
    <property type="match status" value="1"/>
</dbReference>
<evidence type="ECO:0000313" key="1">
    <source>
        <dbReference type="EMBL" id="SFW39316.1"/>
    </source>
</evidence>
<reference evidence="2 4" key="2">
    <citation type="submission" date="2023-11" db="EMBL/GenBank/DDBJ databases">
        <title>MicrobeMod: A computational toolkit for identifying prokaryotic methylation and restriction-modification with nanopore sequencing.</title>
        <authorList>
            <person name="Crits-Christoph A."/>
            <person name="Kang S.C."/>
            <person name="Lee H."/>
            <person name="Ostrov N."/>
        </authorList>
    </citation>
    <scope>NUCLEOTIDE SEQUENCE [LARGE SCALE GENOMIC DNA]</scope>
    <source>
        <strain evidence="2 4">ATCC 23090</strain>
    </source>
</reference>
<dbReference type="EMBL" id="FPIZ01000004">
    <property type="protein sequence ID" value="SFW39316.1"/>
    <property type="molecule type" value="Genomic_DNA"/>
</dbReference>
<evidence type="ECO:0000313" key="4">
    <source>
        <dbReference type="Proteomes" id="UP001326715"/>
    </source>
</evidence>
<organism evidence="1 3">
    <name type="scientific">Chitinophaga sancti</name>
    <dbReference type="NCBI Taxonomy" id="1004"/>
    <lineage>
        <taxon>Bacteria</taxon>
        <taxon>Pseudomonadati</taxon>
        <taxon>Bacteroidota</taxon>
        <taxon>Chitinophagia</taxon>
        <taxon>Chitinophagales</taxon>
        <taxon>Chitinophagaceae</taxon>
        <taxon>Chitinophaga</taxon>
    </lineage>
</organism>
<name>A0A1K1NVF3_9BACT</name>
<dbReference type="STRING" id="1004.SAMN05661012_01510"/>
<dbReference type="AlphaFoldDB" id="A0A1K1NVF3"/>
<dbReference type="Proteomes" id="UP000183788">
    <property type="component" value="Unassembled WGS sequence"/>
</dbReference>
<accession>A0A1K1NVF3</accession>
<dbReference type="Proteomes" id="UP001326715">
    <property type="component" value="Chromosome"/>
</dbReference>
<dbReference type="OrthoDB" id="794757at2"/>
<dbReference type="EMBL" id="CP140154">
    <property type="protein sequence ID" value="WQG87658.1"/>
    <property type="molecule type" value="Genomic_DNA"/>
</dbReference>
<evidence type="ECO:0000313" key="2">
    <source>
        <dbReference type="EMBL" id="WQG87658.1"/>
    </source>
</evidence>
<dbReference type="RefSeq" id="WP_072358521.1">
    <property type="nucleotide sequence ID" value="NZ_CBHWAX010000008.1"/>
</dbReference>
<sequence>MKFFWTLLTGTILFSSCKTGSSTPPQTGSGYRDLKSYFQVELKELEQQKPGLFKTVSLNTMHDSVAINAPDSLQLHNMLAPFMDVDLHKPSLQGAYDTILLADQFTGKRSLMYKAKEASTLPQEIILELDNAQHITAVQLNKHVRNLVYEYEQNLEYQHNHHIRITTRQHIAFLPEKELDIKIAMRHL</sequence>
<reference evidence="1 3" key="1">
    <citation type="submission" date="2016-11" db="EMBL/GenBank/DDBJ databases">
        <authorList>
            <person name="Jaros S."/>
            <person name="Januszkiewicz K."/>
            <person name="Wedrychowicz H."/>
        </authorList>
    </citation>
    <scope>NUCLEOTIDE SEQUENCE [LARGE SCALE GENOMIC DNA]</scope>
    <source>
        <strain evidence="1 3">DSM 784</strain>
    </source>
</reference>
<proteinExistence type="predicted"/>
<protein>
    <submittedName>
        <fullName evidence="1">Uncharacterized protein</fullName>
    </submittedName>
</protein>
<keyword evidence="4" id="KW-1185">Reference proteome</keyword>